<proteinExistence type="inferred from homology"/>
<protein>
    <recommendedName>
        <fullName evidence="3">Regulatory protein RecX</fullName>
    </recommendedName>
</protein>
<feature type="domain" description="RecX second three-helical" evidence="5">
    <location>
        <begin position="70"/>
        <end position="111"/>
    </location>
</feature>
<name>A0A9D9N0T6_9BACT</name>
<comment type="similarity">
    <text evidence="2">Belongs to the RecX family.</text>
</comment>
<reference evidence="6" key="1">
    <citation type="submission" date="2020-10" db="EMBL/GenBank/DDBJ databases">
        <authorList>
            <person name="Gilroy R."/>
        </authorList>
    </citation>
    <scope>NUCLEOTIDE SEQUENCE</scope>
    <source>
        <strain evidence="6">B1-3475</strain>
    </source>
</reference>
<evidence type="ECO:0000256" key="3">
    <source>
        <dbReference type="ARBA" id="ARBA00018111"/>
    </source>
</evidence>
<evidence type="ECO:0000313" key="7">
    <source>
        <dbReference type="Proteomes" id="UP000823617"/>
    </source>
</evidence>
<dbReference type="PANTHER" id="PTHR33602">
    <property type="entry name" value="REGULATORY PROTEIN RECX FAMILY PROTEIN"/>
    <property type="match status" value="1"/>
</dbReference>
<evidence type="ECO:0000259" key="5">
    <source>
        <dbReference type="Pfam" id="PF02631"/>
    </source>
</evidence>
<keyword evidence="4" id="KW-0963">Cytoplasm</keyword>
<evidence type="ECO:0000256" key="1">
    <source>
        <dbReference type="ARBA" id="ARBA00004496"/>
    </source>
</evidence>
<dbReference type="InterPro" id="IPR036388">
    <property type="entry name" value="WH-like_DNA-bd_sf"/>
</dbReference>
<dbReference type="InterPro" id="IPR053924">
    <property type="entry name" value="RecX_HTH_2nd"/>
</dbReference>
<dbReference type="EMBL" id="JADIMK010000074">
    <property type="protein sequence ID" value="MBO8456197.1"/>
    <property type="molecule type" value="Genomic_DNA"/>
</dbReference>
<reference evidence="6" key="2">
    <citation type="journal article" date="2021" name="PeerJ">
        <title>Extensive microbial diversity within the chicken gut microbiome revealed by metagenomics and culture.</title>
        <authorList>
            <person name="Gilroy R."/>
            <person name="Ravi A."/>
            <person name="Getino M."/>
            <person name="Pursley I."/>
            <person name="Horton D.L."/>
            <person name="Alikhan N.F."/>
            <person name="Baker D."/>
            <person name="Gharbi K."/>
            <person name="Hall N."/>
            <person name="Watson M."/>
            <person name="Adriaenssens E.M."/>
            <person name="Foster-Nyarko E."/>
            <person name="Jarju S."/>
            <person name="Secka A."/>
            <person name="Antonio M."/>
            <person name="Oren A."/>
            <person name="Chaudhuri R.R."/>
            <person name="La Ragione R."/>
            <person name="Hildebrand F."/>
            <person name="Pallen M.J."/>
        </authorList>
    </citation>
    <scope>NUCLEOTIDE SEQUENCE</scope>
    <source>
        <strain evidence="6">B1-3475</strain>
    </source>
</reference>
<dbReference type="PANTHER" id="PTHR33602:SF1">
    <property type="entry name" value="REGULATORY PROTEIN RECX FAMILY PROTEIN"/>
    <property type="match status" value="1"/>
</dbReference>
<evidence type="ECO:0000256" key="2">
    <source>
        <dbReference type="ARBA" id="ARBA00009695"/>
    </source>
</evidence>
<sequence length="185" mass="20723">MESKDTDRRAYGRILDRMRMLCSRREYSSAEMFRKISSSLARSCPEMEEEEIARLAAEAVSSLVADRYVDDARYACAFARDKAVISGWGRVKIRRSLAVKGLGKDIIEDALAAVDLHESSDKMEKVLMTKFRSLSSSLSRKSGKDSSGKLPMKQDLKIRLLRFAAGRGYGYEEAAPVVERLISGI</sequence>
<dbReference type="Gene3D" id="1.10.10.10">
    <property type="entry name" value="Winged helix-like DNA-binding domain superfamily/Winged helix DNA-binding domain"/>
    <property type="match status" value="1"/>
</dbReference>
<comment type="caution">
    <text evidence="6">The sequence shown here is derived from an EMBL/GenBank/DDBJ whole genome shotgun (WGS) entry which is preliminary data.</text>
</comment>
<dbReference type="Proteomes" id="UP000823617">
    <property type="component" value="Unassembled WGS sequence"/>
</dbReference>
<comment type="subcellular location">
    <subcellularLocation>
        <location evidence="1">Cytoplasm</location>
    </subcellularLocation>
</comment>
<organism evidence="6 7">
    <name type="scientific">Candidatus Cryptobacteroides intestinigallinarum</name>
    <dbReference type="NCBI Taxonomy" id="2840767"/>
    <lineage>
        <taxon>Bacteria</taxon>
        <taxon>Pseudomonadati</taxon>
        <taxon>Bacteroidota</taxon>
        <taxon>Bacteroidia</taxon>
        <taxon>Bacteroidales</taxon>
        <taxon>Candidatus Cryptobacteroides</taxon>
    </lineage>
</organism>
<gene>
    <name evidence="6" type="ORF">IAC08_07320</name>
</gene>
<evidence type="ECO:0000313" key="6">
    <source>
        <dbReference type="EMBL" id="MBO8456197.1"/>
    </source>
</evidence>
<dbReference type="Pfam" id="PF02631">
    <property type="entry name" value="RecX_HTH2"/>
    <property type="match status" value="1"/>
</dbReference>
<evidence type="ECO:0000256" key="4">
    <source>
        <dbReference type="ARBA" id="ARBA00022490"/>
    </source>
</evidence>
<dbReference type="InterPro" id="IPR003783">
    <property type="entry name" value="Regulatory_RecX"/>
</dbReference>
<dbReference type="GO" id="GO:0006282">
    <property type="term" value="P:regulation of DNA repair"/>
    <property type="evidence" value="ECO:0007669"/>
    <property type="project" value="InterPro"/>
</dbReference>
<dbReference type="AlphaFoldDB" id="A0A9D9N0T6"/>
<accession>A0A9D9N0T6</accession>
<dbReference type="GO" id="GO:0005737">
    <property type="term" value="C:cytoplasm"/>
    <property type="evidence" value="ECO:0007669"/>
    <property type="project" value="UniProtKB-SubCell"/>
</dbReference>